<dbReference type="GO" id="GO:0016491">
    <property type="term" value="F:oxidoreductase activity"/>
    <property type="evidence" value="ECO:0007669"/>
    <property type="project" value="UniProtKB-KW"/>
</dbReference>
<evidence type="ECO:0000256" key="3">
    <source>
        <dbReference type="RuleBase" id="RU000363"/>
    </source>
</evidence>
<evidence type="ECO:0000259" key="4">
    <source>
        <dbReference type="SMART" id="SM00822"/>
    </source>
</evidence>
<dbReference type="NCBIfam" id="NF006565">
    <property type="entry name" value="PRK09072.1"/>
    <property type="match status" value="1"/>
</dbReference>
<dbReference type="Gene3D" id="3.40.50.720">
    <property type="entry name" value="NAD(P)-binding Rossmann-like Domain"/>
    <property type="match status" value="1"/>
</dbReference>
<dbReference type="STRING" id="151081.TW72_06185"/>
<evidence type="ECO:0000256" key="1">
    <source>
        <dbReference type="ARBA" id="ARBA00006484"/>
    </source>
</evidence>
<dbReference type="PANTHER" id="PTHR44196">
    <property type="entry name" value="DEHYDROGENASE/REDUCTASE SDR FAMILY MEMBER 7B"/>
    <property type="match status" value="1"/>
</dbReference>
<dbReference type="GO" id="GO:0016020">
    <property type="term" value="C:membrane"/>
    <property type="evidence" value="ECO:0007669"/>
    <property type="project" value="TreeGrafter"/>
</dbReference>
<evidence type="ECO:0000313" key="6">
    <source>
        <dbReference type="Proteomes" id="UP000305874"/>
    </source>
</evidence>
<dbReference type="EMBL" id="PNCG01000010">
    <property type="protein sequence ID" value="TMP86840.1"/>
    <property type="molecule type" value="Genomic_DNA"/>
</dbReference>
<dbReference type="PANTHER" id="PTHR44196:SF1">
    <property type="entry name" value="DEHYDROGENASE_REDUCTASE SDR FAMILY MEMBER 7B"/>
    <property type="match status" value="1"/>
</dbReference>
<evidence type="ECO:0000313" key="5">
    <source>
        <dbReference type="EMBL" id="TMP86840.1"/>
    </source>
</evidence>
<organism evidence="5 6">
    <name type="scientific">Pseudoalteromonas ruthenica</name>
    <dbReference type="NCBI Taxonomy" id="151081"/>
    <lineage>
        <taxon>Bacteria</taxon>
        <taxon>Pseudomonadati</taxon>
        <taxon>Pseudomonadota</taxon>
        <taxon>Gammaproteobacteria</taxon>
        <taxon>Alteromonadales</taxon>
        <taxon>Pseudoalteromonadaceae</taxon>
        <taxon>Pseudoalteromonas</taxon>
    </lineage>
</organism>
<feature type="domain" description="Ketoreductase" evidence="4">
    <location>
        <begin position="4"/>
        <end position="182"/>
    </location>
</feature>
<dbReference type="InterPro" id="IPR002347">
    <property type="entry name" value="SDR_fam"/>
</dbReference>
<name>A0A5S3Z4T9_9GAMM</name>
<dbReference type="PRINTS" id="PR00081">
    <property type="entry name" value="GDHRDH"/>
</dbReference>
<dbReference type="PROSITE" id="PS00061">
    <property type="entry name" value="ADH_SHORT"/>
    <property type="match status" value="1"/>
</dbReference>
<dbReference type="Pfam" id="PF00106">
    <property type="entry name" value="adh_short"/>
    <property type="match status" value="1"/>
</dbReference>
<dbReference type="InterPro" id="IPR036291">
    <property type="entry name" value="NAD(P)-bd_dom_sf"/>
</dbReference>
<dbReference type="InterPro" id="IPR020904">
    <property type="entry name" value="Sc_DH/Rdtase_CS"/>
</dbReference>
<protein>
    <submittedName>
        <fullName evidence="5">Short chain dehydrogenase</fullName>
    </submittedName>
</protein>
<dbReference type="CDD" id="cd05233">
    <property type="entry name" value="SDR_c"/>
    <property type="match status" value="1"/>
</dbReference>
<proteinExistence type="inferred from homology"/>
<dbReference type="AlphaFoldDB" id="A0A5S3Z4T9"/>
<dbReference type="RefSeq" id="WP_130146124.1">
    <property type="nucleotide sequence ID" value="NZ_DJHQ01000016.1"/>
</dbReference>
<comment type="caution">
    <text evidence="5">The sequence shown here is derived from an EMBL/GenBank/DDBJ whole genome shotgun (WGS) entry which is preliminary data.</text>
</comment>
<gene>
    <name evidence="5" type="ORF">CWC05_10190</name>
</gene>
<evidence type="ECO:0000256" key="2">
    <source>
        <dbReference type="ARBA" id="ARBA00023002"/>
    </source>
</evidence>
<comment type="similarity">
    <text evidence="1 3">Belongs to the short-chain dehydrogenases/reductases (SDR) family.</text>
</comment>
<dbReference type="PRINTS" id="PR00080">
    <property type="entry name" value="SDRFAMILY"/>
</dbReference>
<dbReference type="SUPFAM" id="SSF51735">
    <property type="entry name" value="NAD(P)-binding Rossmann-fold domains"/>
    <property type="match status" value="1"/>
</dbReference>
<reference evidence="6" key="2">
    <citation type="submission" date="2019-06" db="EMBL/GenBank/DDBJ databases">
        <title>Co-occurence of chitin degradation, pigmentation and bioactivity in marine Pseudoalteromonas.</title>
        <authorList>
            <person name="Sonnenschein E.C."/>
            <person name="Bech P.K."/>
        </authorList>
    </citation>
    <scope>NUCLEOTIDE SEQUENCE [LARGE SCALE GENOMIC DNA]</scope>
    <source>
        <strain evidence="6">S2897</strain>
    </source>
</reference>
<reference evidence="5 6" key="1">
    <citation type="submission" date="2017-12" db="EMBL/GenBank/DDBJ databases">
        <authorList>
            <person name="Paulsen S."/>
            <person name="Gram L.K."/>
        </authorList>
    </citation>
    <scope>NUCLEOTIDE SEQUENCE [LARGE SCALE GENOMIC DNA]</scope>
    <source>
        <strain evidence="5 6">S2897</strain>
    </source>
</reference>
<dbReference type="SMART" id="SM00822">
    <property type="entry name" value="PKS_KR"/>
    <property type="match status" value="1"/>
</dbReference>
<accession>A0A5S3Z4T9</accession>
<dbReference type="InterPro" id="IPR057326">
    <property type="entry name" value="KR_dom"/>
</dbReference>
<dbReference type="Proteomes" id="UP000305874">
    <property type="component" value="Unassembled WGS sequence"/>
</dbReference>
<sequence length="261" mass="28123">MSQAIAVLSGATGGIGQAIAKRLAQRHYRLVLLGRQQQLLDSLISELPSPQCGHHIGLSVDLAMTNDINHVIDLLSGIGRCDLLINNAGVNSMQPLQTLSTTQIDNMLSVNIRAPMLLSQGLLAALSQARGTIINVGSSFGAIGYPLQSHYCASKFALRGFSEALARELSDSAITVKYFAPRATHTAINSDKVVALNTALGNAMDTPDYVADEFIRLLDSTERQRSVGKKESFFAKVNALWPTLVDNALAKQLPVIKKLMR</sequence>
<keyword evidence="2" id="KW-0560">Oxidoreductase</keyword>